<protein>
    <submittedName>
        <fullName evidence="1">Uncharacterized protein</fullName>
    </submittedName>
</protein>
<accession>A0A5E7RA85</accession>
<dbReference type="AlphaFoldDB" id="A0A5E7RA85"/>
<name>A0A5E7RA85_PSEFL</name>
<organism evidence="1 2">
    <name type="scientific">Pseudomonas fluorescens</name>
    <dbReference type="NCBI Taxonomy" id="294"/>
    <lineage>
        <taxon>Bacteria</taxon>
        <taxon>Pseudomonadati</taxon>
        <taxon>Pseudomonadota</taxon>
        <taxon>Gammaproteobacteria</taxon>
        <taxon>Pseudomonadales</taxon>
        <taxon>Pseudomonadaceae</taxon>
        <taxon>Pseudomonas</taxon>
    </lineage>
</organism>
<dbReference type="Proteomes" id="UP000325565">
    <property type="component" value="Unassembled WGS sequence"/>
</dbReference>
<sequence>MKWFGRLVRLVCRDNRSGREQVREREFIDTLNGLKTLRVTPDGGMSIDPEEIRDRVIASRHALKHFVRRP</sequence>
<reference evidence="1 2" key="1">
    <citation type="submission" date="2019-09" db="EMBL/GenBank/DDBJ databases">
        <authorList>
            <person name="Chandra G."/>
            <person name="Truman W A."/>
        </authorList>
    </citation>
    <scope>NUCLEOTIDE SEQUENCE [LARGE SCALE GENOMIC DNA]</scope>
    <source>
        <strain evidence="1">PS922</strain>
    </source>
</reference>
<gene>
    <name evidence="1" type="ORF">PS922_00797</name>
</gene>
<proteinExistence type="predicted"/>
<evidence type="ECO:0000313" key="1">
    <source>
        <dbReference type="EMBL" id="VVP71029.1"/>
    </source>
</evidence>
<dbReference type="EMBL" id="CABVJB010000001">
    <property type="protein sequence ID" value="VVP71029.1"/>
    <property type="molecule type" value="Genomic_DNA"/>
</dbReference>
<evidence type="ECO:0000313" key="2">
    <source>
        <dbReference type="Proteomes" id="UP000325565"/>
    </source>
</evidence>